<feature type="coiled-coil region" evidence="1">
    <location>
        <begin position="268"/>
        <end position="302"/>
    </location>
</feature>
<dbReference type="Proteomes" id="UP000076722">
    <property type="component" value="Unassembled WGS sequence"/>
</dbReference>
<feature type="region of interest" description="Disordered" evidence="2">
    <location>
        <begin position="385"/>
        <end position="450"/>
    </location>
</feature>
<gene>
    <name evidence="3" type="ORF">SISNIDRAFT_446139</name>
</gene>
<reference evidence="3 4" key="1">
    <citation type="journal article" date="2016" name="Mol. Biol. Evol.">
        <title>Comparative Genomics of Early-Diverging Mushroom-Forming Fungi Provides Insights into the Origins of Lignocellulose Decay Capabilities.</title>
        <authorList>
            <person name="Nagy L.G."/>
            <person name="Riley R."/>
            <person name="Tritt A."/>
            <person name="Adam C."/>
            <person name="Daum C."/>
            <person name="Floudas D."/>
            <person name="Sun H."/>
            <person name="Yadav J.S."/>
            <person name="Pangilinan J."/>
            <person name="Larsson K.H."/>
            <person name="Matsuura K."/>
            <person name="Barry K."/>
            <person name="Labutti K."/>
            <person name="Kuo R."/>
            <person name="Ohm R.A."/>
            <person name="Bhattacharya S.S."/>
            <person name="Shirouzu T."/>
            <person name="Yoshinaga Y."/>
            <person name="Martin F.M."/>
            <person name="Grigoriev I.V."/>
            <person name="Hibbett D.S."/>
        </authorList>
    </citation>
    <scope>NUCLEOTIDE SEQUENCE [LARGE SCALE GENOMIC DNA]</scope>
    <source>
        <strain evidence="3 4">HHB9708</strain>
    </source>
</reference>
<dbReference type="AlphaFoldDB" id="A0A164NXX0"/>
<sequence>MDLDLQIGDSIDHLTSALTLFSRPPTPDPRALSCCCQRAECENVKAWLALKAKLESRLVLAAQVGQALLERHEQFVQKQHEPSQSIESDHAAETLSRSLSSDTTVEDRVTDLTAENRSLRKTLTHALANAELTEASHRTVLQELEETRSQLSRLTLLQARSATLDERLRLLQQENDDLRQERDQEAHRSRSLEGRLSSVTDRMSKMRTDVERLRHERERERAKRESQVLGIQDLSEKVLTHAKTRLEALQLSLSQSNELHSIETTHVLETLVKENEQLRLESSEMQKLLHDAREEVRAIREEVEEGPSIVVPRFGADYEDLGTASSSWTPSSSLPTHYVPRVLSPLHELSRRSSHRRLARESSPCRDDMRVSEWRLDQGVLTPESSLRPLSPIQAPSPLRQPRPLPYYSSNHQHSPPLHSKGVQTEPWWSGATSPRLSEPEISQFSQGSSRAESATSLGALIERVNGLLSRLVHCDVPSLSERLKRQHLLDGADIAHVSRSSVGGILVEVDKLRYEFKIVDESGAWISKKEWRGLMGFIKNTFDELGEMRIRVNDSDLNLAGKGPSTPQSQNQSWMGPLSKLFAGSSSPAGTDEGRKSNPDAGSLRRNAIMRSPTPLGRLAPKLGPALGASTTTVNVEFAGVGIRGHNATAASPASIASSLRQGFVPMRPSGLGDVRGIFAGSRNASAAVLNGEPWHVISKKVDAPSPVVRTLRRGLSDSSIHSTFMESSKTEQNATMTMSPSAPVPLRVPAAKAVNIRVGQRPFSPEFGSGGPGSTSSYCGNMTVQRPMAGREKSSRAP</sequence>
<evidence type="ECO:0000256" key="1">
    <source>
        <dbReference type="SAM" id="Coils"/>
    </source>
</evidence>
<evidence type="ECO:0000313" key="4">
    <source>
        <dbReference type="Proteomes" id="UP000076722"/>
    </source>
</evidence>
<proteinExistence type="predicted"/>
<dbReference type="STRING" id="1314777.A0A164NXX0"/>
<feature type="compositionally biased region" description="Polar residues" evidence="2">
    <location>
        <begin position="566"/>
        <end position="575"/>
    </location>
</feature>
<evidence type="ECO:0000256" key="2">
    <source>
        <dbReference type="SAM" id="MobiDB-lite"/>
    </source>
</evidence>
<feature type="compositionally biased region" description="Basic and acidic residues" evidence="2">
    <location>
        <begin position="791"/>
        <end position="800"/>
    </location>
</feature>
<name>A0A164NXX0_9AGAM</name>
<feature type="compositionally biased region" description="Polar residues" evidence="2">
    <location>
        <begin position="726"/>
        <end position="742"/>
    </location>
</feature>
<feature type="compositionally biased region" description="Polar residues" evidence="2">
    <location>
        <begin position="431"/>
        <end position="450"/>
    </location>
</feature>
<organism evidence="3 4">
    <name type="scientific">Sistotremastrum niveocremeum HHB9708</name>
    <dbReference type="NCBI Taxonomy" id="1314777"/>
    <lineage>
        <taxon>Eukaryota</taxon>
        <taxon>Fungi</taxon>
        <taxon>Dikarya</taxon>
        <taxon>Basidiomycota</taxon>
        <taxon>Agaricomycotina</taxon>
        <taxon>Agaricomycetes</taxon>
        <taxon>Sistotremastrales</taxon>
        <taxon>Sistotremastraceae</taxon>
        <taxon>Sertulicium</taxon>
        <taxon>Sertulicium niveocremeum</taxon>
    </lineage>
</organism>
<feature type="compositionally biased region" description="Basic and acidic residues" evidence="2">
    <location>
        <begin position="178"/>
        <end position="193"/>
    </location>
</feature>
<feature type="region of interest" description="Disordered" evidence="2">
    <location>
        <begin position="726"/>
        <end position="745"/>
    </location>
</feature>
<feature type="compositionally biased region" description="Basic and acidic residues" evidence="2">
    <location>
        <begin position="75"/>
        <end position="92"/>
    </location>
</feature>
<feature type="region of interest" description="Disordered" evidence="2">
    <location>
        <begin position="178"/>
        <end position="205"/>
    </location>
</feature>
<accession>A0A164NXX0</accession>
<evidence type="ECO:0000313" key="3">
    <source>
        <dbReference type="EMBL" id="KZS88151.1"/>
    </source>
</evidence>
<dbReference type="OrthoDB" id="4088568at2759"/>
<keyword evidence="4" id="KW-1185">Reference proteome</keyword>
<keyword evidence="1" id="KW-0175">Coiled coil</keyword>
<dbReference type="EMBL" id="KV419439">
    <property type="protein sequence ID" value="KZS88151.1"/>
    <property type="molecule type" value="Genomic_DNA"/>
</dbReference>
<feature type="region of interest" description="Disordered" evidence="2">
    <location>
        <begin position="560"/>
        <end position="624"/>
    </location>
</feature>
<feature type="region of interest" description="Disordered" evidence="2">
    <location>
        <begin position="75"/>
        <end position="107"/>
    </location>
</feature>
<feature type="region of interest" description="Disordered" evidence="2">
    <location>
        <begin position="765"/>
        <end position="800"/>
    </location>
</feature>
<protein>
    <submittedName>
        <fullName evidence="3">Uncharacterized protein</fullName>
    </submittedName>
</protein>